<keyword evidence="5 8" id="KW-0998">Cell outer membrane</keyword>
<comment type="subcellular location">
    <subcellularLocation>
        <location evidence="8">Cell outer membrane</location>
        <topology evidence="8">Lipid-anchor</topology>
    </subcellularLocation>
</comment>
<dbReference type="PANTHER" id="PTHR30329:SF21">
    <property type="entry name" value="LIPOPROTEIN YIAD-RELATED"/>
    <property type="match status" value="1"/>
</dbReference>
<comment type="similarity">
    <text evidence="8">Belongs to the Pal lipoprotein family.</text>
</comment>
<evidence type="ECO:0000256" key="5">
    <source>
        <dbReference type="ARBA" id="ARBA00023237"/>
    </source>
</evidence>
<evidence type="ECO:0000256" key="4">
    <source>
        <dbReference type="ARBA" id="ARBA00023139"/>
    </source>
</evidence>
<evidence type="ECO:0000256" key="1">
    <source>
        <dbReference type="ARBA" id="ARBA00022618"/>
    </source>
</evidence>
<dbReference type="AlphaFoldDB" id="A0A552UGD5"/>
<organism evidence="12 13">
    <name type="scientific">Glacieibacterium frigidum</name>
    <dbReference type="NCBI Taxonomy" id="2593303"/>
    <lineage>
        <taxon>Bacteria</taxon>
        <taxon>Pseudomonadati</taxon>
        <taxon>Pseudomonadota</taxon>
        <taxon>Alphaproteobacteria</taxon>
        <taxon>Sphingomonadales</taxon>
        <taxon>Sphingosinicellaceae</taxon>
        <taxon>Glacieibacterium</taxon>
    </lineage>
</organism>
<keyword evidence="4 8" id="KW-0564">Palmitate</keyword>
<dbReference type="InterPro" id="IPR050330">
    <property type="entry name" value="Bact_OuterMem_StrucFunc"/>
</dbReference>
<evidence type="ECO:0000256" key="8">
    <source>
        <dbReference type="HAMAP-Rule" id="MF_02204"/>
    </source>
</evidence>
<sequence length="187" mass="19347">MRHHLLNAGLAVALIATAACSGKKKPLPDAPPPPAAVGTVPGGDTTGQGTTGVTDAPIGTSNTPGGVADFVAQSGSDRVLFGYDSYEIDDEGRGILGKQAEWLARYPNVRVTIEGHTDERGTREYNLALGDRRANAAKNFLAAQGVAASRITTISFGKEKPEADGSDDAAYSRNRRAVTVIASGAAR</sequence>
<dbReference type="OrthoDB" id="9809164at2"/>
<evidence type="ECO:0000256" key="7">
    <source>
        <dbReference type="ARBA" id="ARBA00023306"/>
    </source>
</evidence>
<evidence type="ECO:0000259" key="11">
    <source>
        <dbReference type="PROSITE" id="PS51123"/>
    </source>
</evidence>
<evidence type="ECO:0000256" key="6">
    <source>
        <dbReference type="ARBA" id="ARBA00023288"/>
    </source>
</evidence>
<dbReference type="PROSITE" id="PS51257">
    <property type="entry name" value="PROKAR_LIPOPROTEIN"/>
    <property type="match status" value="1"/>
</dbReference>
<evidence type="ECO:0000256" key="3">
    <source>
        <dbReference type="ARBA" id="ARBA00023136"/>
    </source>
</evidence>
<dbReference type="InterPro" id="IPR039001">
    <property type="entry name" value="Pal"/>
</dbReference>
<dbReference type="CDD" id="cd07185">
    <property type="entry name" value="OmpA_C-like"/>
    <property type="match status" value="1"/>
</dbReference>
<feature type="signal peptide" evidence="10">
    <location>
        <begin position="1"/>
        <end position="18"/>
    </location>
</feature>
<dbReference type="SUPFAM" id="SSF103088">
    <property type="entry name" value="OmpA-like"/>
    <property type="match status" value="1"/>
</dbReference>
<feature type="domain" description="OmpA-like" evidence="11">
    <location>
        <begin position="68"/>
        <end position="185"/>
    </location>
</feature>
<dbReference type="InterPro" id="IPR006665">
    <property type="entry name" value="OmpA-like"/>
</dbReference>
<keyword evidence="6 8" id="KW-0449">Lipoprotein</keyword>
<feature type="compositionally biased region" description="Gly residues" evidence="9">
    <location>
        <begin position="40"/>
        <end position="50"/>
    </location>
</feature>
<dbReference type="InterPro" id="IPR036737">
    <property type="entry name" value="OmpA-like_sf"/>
</dbReference>
<keyword evidence="13" id="KW-1185">Reference proteome</keyword>
<dbReference type="InterPro" id="IPR006664">
    <property type="entry name" value="OMP_bac"/>
</dbReference>
<dbReference type="GO" id="GO:0051301">
    <property type="term" value="P:cell division"/>
    <property type="evidence" value="ECO:0007669"/>
    <property type="project" value="UniProtKB-UniRule"/>
</dbReference>
<dbReference type="PROSITE" id="PS51123">
    <property type="entry name" value="OMPA_2"/>
    <property type="match status" value="1"/>
</dbReference>
<evidence type="ECO:0000256" key="10">
    <source>
        <dbReference type="SAM" id="SignalP"/>
    </source>
</evidence>
<dbReference type="EMBL" id="VJWA01000001">
    <property type="protein sequence ID" value="TRW17275.1"/>
    <property type="molecule type" value="Genomic_DNA"/>
</dbReference>
<dbReference type="InterPro" id="IPR014169">
    <property type="entry name" value="Pal_lipo_C"/>
</dbReference>
<dbReference type="PRINTS" id="PR01021">
    <property type="entry name" value="OMPADOMAIN"/>
</dbReference>
<keyword evidence="7 8" id="KW-0131">Cell cycle</keyword>
<evidence type="ECO:0000256" key="2">
    <source>
        <dbReference type="ARBA" id="ARBA00022729"/>
    </source>
</evidence>
<gene>
    <name evidence="8 12" type="primary">pal</name>
    <name evidence="12" type="ORF">FMM06_03565</name>
</gene>
<feature type="chain" id="PRO_5021802203" description="Peptidoglycan-associated lipoprotein" evidence="10">
    <location>
        <begin position="19"/>
        <end position="187"/>
    </location>
</feature>
<keyword evidence="3 8" id="KW-0472">Membrane</keyword>
<comment type="caution">
    <text evidence="12">The sequence shown here is derived from an EMBL/GenBank/DDBJ whole genome shotgun (WGS) entry which is preliminary data.</text>
</comment>
<comment type="subunit">
    <text evidence="8">The Tol-Pal system is composed of five core proteins: the inner membrane proteins TolA, TolQ and TolR, the periplasmic protein TolB and the outer membrane protein Pal. They form a network linking the inner and outer membranes and the peptidoglycan layer.</text>
</comment>
<keyword evidence="2 8" id="KW-0732">Signal</keyword>
<dbReference type="Pfam" id="PF00691">
    <property type="entry name" value="OmpA"/>
    <property type="match status" value="1"/>
</dbReference>
<evidence type="ECO:0000313" key="12">
    <source>
        <dbReference type="EMBL" id="TRW17275.1"/>
    </source>
</evidence>
<comment type="function">
    <text evidence="8">Part of the Tol-Pal system, which plays a role in outer membrane invagination during cell division and is important for maintaining outer membrane integrity.</text>
</comment>
<feature type="region of interest" description="Disordered" evidence="9">
    <location>
        <begin position="23"/>
        <end position="62"/>
    </location>
</feature>
<dbReference type="Gene3D" id="3.30.1330.60">
    <property type="entry name" value="OmpA-like domain"/>
    <property type="match status" value="1"/>
</dbReference>
<accession>A0A552UGD5</accession>
<dbReference type="RefSeq" id="WP_143554820.1">
    <property type="nucleotide sequence ID" value="NZ_VJWA01000001.1"/>
</dbReference>
<name>A0A552UGD5_9SPHN</name>
<dbReference type="HAMAP" id="MF_02204">
    <property type="entry name" value="Pal"/>
    <property type="match status" value="1"/>
</dbReference>
<evidence type="ECO:0000313" key="13">
    <source>
        <dbReference type="Proteomes" id="UP000317894"/>
    </source>
</evidence>
<proteinExistence type="inferred from homology"/>
<protein>
    <recommendedName>
        <fullName evidence="8">Peptidoglycan-associated lipoprotein</fullName>
        <shortName evidence="8">PAL</shortName>
    </recommendedName>
</protein>
<dbReference type="NCBIfam" id="TIGR02802">
    <property type="entry name" value="Pal_lipo"/>
    <property type="match status" value="1"/>
</dbReference>
<dbReference type="PANTHER" id="PTHR30329">
    <property type="entry name" value="STATOR ELEMENT OF FLAGELLAR MOTOR COMPLEX"/>
    <property type="match status" value="1"/>
</dbReference>
<reference evidence="12 13" key="1">
    <citation type="submission" date="2019-07" db="EMBL/GenBank/DDBJ databases">
        <title>Novel species isolated from glacier.</title>
        <authorList>
            <person name="Liu Q."/>
            <person name="Xin Y.-H."/>
        </authorList>
    </citation>
    <scope>NUCLEOTIDE SEQUENCE [LARGE SCALE GENOMIC DNA]</scope>
    <source>
        <strain evidence="12 13">LB1R16</strain>
    </source>
</reference>
<dbReference type="GO" id="GO:0009279">
    <property type="term" value="C:cell outer membrane"/>
    <property type="evidence" value="ECO:0007669"/>
    <property type="project" value="UniProtKB-SubCell"/>
</dbReference>
<evidence type="ECO:0000256" key="9">
    <source>
        <dbReference type="SAM" id="MobiDB-lite"/>
    </source>
</evidence>
<keyword evidence="1 8" id="KW-0132">Cell division</keyword>
<dbReference type="Proteomes" id="UP000317894">
    <property type="component" value="Unassembled WGS sequence"/>
</dbReference>